<proteinExistence type="inferred from homology"/>
<feature type="transmembrane region" description="Helical" evidence="16">
    <location>
        <begin position="429"/>
        <end position="452"/>
    </location>
</feature>
<dbReference type="OrthoDB" id="6612291at2759"/>
<comment type="catalytic activity">
    <reaction evidence="13">
        <text>D-fructose(out) = D-fructose(in)</text>
        <dbReference type="Rhea" id="RHEA:60372"/>
        <dbReference type="ChEBI" id="CHEBI:37721"/>
    </reaction>
    <physiologicalReaction direction="left-to-right" evidence="13">
        <dbReference type="Rhea" id="RHEA:60373"/>
    </physiologicalReaction>
</comment>
<organism evidence="18 19">
    <name type="scientific">Fragilariopsis cylindrus CCMP1102</name>
    <dbReference type="NCBI Taxonomy" id="635003"/>
    <lineage>
        <taxon>Eukaryota</taxon>
        <taxon>Sar</taxon>
        <taxon>Stramenopiles</taxon>
        <taxon>Ochrophyta</taxon>
        <taxon>Bacillariophyta</taxon>
        <taxon>Bacillariophyceae</taxon>
        <taxon>Bacillariophycidae</taxon>
        <taxon>Bacillariales</taxon>
        <taxon>Bacillariaceae</taxon>
        <taxon>Fragilariopsis</taxon>
    </lineage>
</organism>
<evidence type="ECO:0000256" key="7">
    <source>
        <dbReference type="ARBA" id="ARBA00023136"/>
    </source>
</evidence>
<comment type="catalytic activity">
    <reaction evidence="11">
        <text>D-mannose(out) = D-mannose(in)</text>
        <dbReference type="Rhea" id="RHEA:78391"/>
        <dbReference type="ChEBI" id="CHEBI:4208"/>
    </reaction>
    <physiologicalReaction direction="left-to-right" evidence="11">
        <dbReference type="Rhea" id="RHEA:78392"/>
    </physiologicalReaction>
</comment>
<dbReference type="GO" id="GO:0016020">
    <property type="term" value="C:membrane"/>
    <property type="evidence" value="ECO:0007669"/>
    <property type="project" value="UniProtKB-SubCell"/>
</dbReference>
<evidence type="ECO:0000256" key="9">
    <source>
        <dbReference type="ARBA" id="ARBA00044648"/>
    </source>
</evidence>
<dbReference type="Pfam" id="PF00083">
    <property type="entry name" value="Sugar_tr"/>
    <property type="match status" value="1"/>
</dbReference>
<comment type="catalytic activity">
    <reaction evidence="9">
        <text>D-glucose(out) = D-glucose(in)</text>
        <dbReference type="Rhea" id="RHEA:60376"/>
        <dbReference type="ChEBI" id="CHEBI:4167"/>
    </reaction>
    <physiologicalReaction direction="left-to-right" evidence="9">
        <dbReference type="Rhea" id="RHEA:60377"/>
    </physiologicalReaction>
</comment>
<feature type="transmembrane region" description="Helical" evidence="16">
    <location>
        <begin position="268"/>
        <end position="290"/>
    </location>
</feature>
<evidence type="ECO:0000256" key="8">
    <source>
        <dbReference type="ARBA" id="ARBA00044637"/>
    </source>
</evidence>
<dbReference type="InterPro" id="IPR050820">
    <property type="entry name" value="MFS_Sugar_Transporter"/>
</dbReference>
<dbReference type="PANTHER" id="PTHR48023">
    <property type="entry name" value="D-XYLOSE-PROTON SYMPORTER-LIKE 2"/>
    <property type="match status" value="1"/>
</dbReference>
<accession>A0A1E7FK34</accession>
<feature type="transmembrane region" description="Helical" evidence="16">
    <location>
        <begin position="107"/>
        <end position="130"/>
    </location>
</feature>
<feature type="transmembrane region" description="Helical" evidence="16">
    <location>
        <begin position="302"/>
        <end position="323"/>
    </location>
</feature>
<evidence type="ECO:0000313" key="18">
    <source>
        <dbReference type="EMBL" id="OEU18395.1"/>
    </source>
</evidence>
<comment type="catalytic activity">
    <reaction evidence="10">
        <text>D-xylose(out) = D-xylose(in)</text>
        <dbReference type="Rhea" id="RHEA:78427"/>
        <dbReference type="ChEBI" id="CHEBI:53455"/>
    </reaction>
    <physiologicalReaction direction="left-to-right" evidence="10">
        <dbReference type="Rhea" id="RHEA:78428"/>
    </physiologicalReaction>
</comment>
<dbReference type="InterPro" id="IPR003663">
    <property type="entry name" value="Sugar/inositol_transpt"/>
</dbReference>
<sequence length="469" mass="51681">LALVFLAPALGGFLYGYDIGATSFVLSMMLADRDHDNWWHKFPKLQQGLFISSLAFGALIGSHIVLTFLVNSIGRRKEIRIAATLYIVGAMLNVMSGTILATTRFGWGFTSLLMGRLLYGAGVGFIMHGAPTYMAEMSPSNVRGALVSAKETVIVFGIVVGMLMGDLQSDYPANWTDLYGYSILFAVPMLILTFKMPRSQRWLLLKGYHEEAKESMQFVYKGNVEDEFEKMADSINNICCRGESINDDDDEDDDDVPGSLCSKKYRNIMVIGMGLLLAQQFSGQPCVLAYSRVLFEAAGWGGHTSIITVTIMGVVSSFTVSMVDRLGRKTLLAAGSTIMLISVSCLSYGFWGWDENSSGALSDTKKQIVLWSMLVFISGYQIGFGPISWTVLSEIYPTEIRGSAMALSVEVNFFAKFLTQFSFPIIQGMIGWGTTFVVFACIILLGLIFIIFKVPETKGMTLEEIQLKL</sequence>
<comment type="similarity">
    <text evidence="2 15">Belongs to the major facilitator superfamily. Sugar transporter (TC 2.A.1.1) family.</text>
</comment>
<keyword evidence="5 16" id="KW-0812">Transmembrane</keyword>
<feature type="transmembrane region" description="Helical" evidence="16">
    <location>
        <begin position="178"/>
        <end position="196"/>
    </location>
</feature>
<feature type="non-terminal residue" evidence="18">
    <location>
        <position position="1"/>
    </location>
</feature>
<protein>
    <recommendedName>
        <fullName evidence="14">Hexose transporter 1</fullName>
    </recommendedName>
</protein>
<dbReference type="KEGG" id="fcy:FRACYDRAFT_148113"/>
<evidence type="ECO:0000256" key="4">
    <source>
        <dbReference type="ARBA" id="ARBA00022448"/>
    </source>
</evidence>
<keyword evidence="4 15" id="KW-0813">Transport</keyword>
<feature type="transmembrane region" description="Helical" evidence="16">
    <location>
        <begin position="330"/>
        <end position="351"/>
    </location>
</feature>
<dbReference type="InterPro" id="IPR020846">
    <property type="entry name" value="MFS_dom"/>
</dbReference>
<evidence type="ECO:0000256" key="2">
    <source>
        <dbReference type="ARBA" id="ARBA00010992"/>
    </source>
</evidence>
<dbReference type="GO" id="GO:0022857">
    <property type="term" value="F:transmembrane transporter activity"/>
    <property type="evidence" value="ECO:0007669"/>
    <property type="project" value="InterPro"/>
</dbReference>
<dbReference type="Proteomes" id="UP000095751">
    <property type="component" value="Unassembled WGS sequence"/>
</dbReference>
<dbReference type="AlphaFoldDB" id="A0A1E7FK34"/>
<feature type="transmembrane region" description="Helical" evidence="16">
    <location>
        <begin position="50"/>
        <end position="69"/>
    </location>
</feature>
<comment type="catalytic activity">
    <reaction evidence="8">
        <text>D-galactose(in) = D-galactose(out)</text>
        <dbReference type="Rhea" id="RHEA:34915"/>
        <dbReference type="ChEBI" id="CHEBI:4139"/>
    </reaction>
    <physiologicalReaction direction="right-to-left" evidence="8">
        <dbReference type="Rhea" id="RHEA:34917"/>
    </physiologicalReaction>
</comment>
<feature type="domain" description="Major facilitator superfamily (MFS) profile" evidence="17">
    <location>
        <begin position="4"/>
        <end position="458"/>
    </location>
</feature>
<comment type="subunit">
    <text evidence="3">Homodimer.</text>
</comment>
<evidence type="ECO:0000256" key="14">
    <source>
        <dbReference type="ARBA" id="ARBA00044780"/>
    </source>
</evidence>
<evidence type="ECO:0000313" key="19">
    <source>
        <dbReference type="Proteomes" id="UP000095751"/>
    </source>
</evidence>
<evidence type="ECO:0000256" key="12">
    <source>
        <dbReference type="ARBA" id="ARBA00044668"/>
    </source>
</evidence>
<evidence type="ECO:0000256" key="6">
    <source>
        <dbReference type="ARBA" id="ARBA00022989"/>
    </source>
</evidence>
<evidence type="ECO:0000256" key="3">
    <source>
        <dbReference type="ARBA" id="ARBA00011738"/>
    </source>
</evidence>
<dbReference type="PRINTS" id="PR00171">
    <property type="entry name" value="SUGRTRNSPORT"/>
</dbReference>
<dbReference type="InterPro" id="IPR005828">
    <property type="entry name" value="MFS_sugar_transport-like"/>
</dbReference>
<dbReference type="PROSITE" id="PS00217">
    <property type="entry name" value="SUGAR_TRANSPORT_2"/>
    <property type="match status" value="1"/>
</dbReference>
<evidence type="ECO:0000256" key="5">
    <source>
        <dbReference type="ARBA" id="ARBA00022692"/>
    </source>
</evidence>
<feature type="transmembrane region" description="Helical" evidence="16">
    <location>
        <begin position="371"/>
        <end position="392"/>
    </location>
</feature>
<dbReference type="GO" id="GO:1904659">
    <property type="term" value="P:D-glucose transmembrane transport"/>
    <property type="evidence" value="ECO:0007669"/>
    <property type="project" value="TreeGrafter"/>
</dbReference>
<evidence type="ECO:0000259" key="17">
    <source>
        <dbReference type="PROSITE" id="PS50850"/>
    </source>
</evidence>
<evidence type="ECO:0000256" key="1">
    <source>
        <dbReference type="ARBA" id="ARBA00004141"/>
    </source>
</evidence>
<keyword evidence="6 16" id="KW-1133">Transmembrane helix</keyword>
<name>A0A1E7FK34_9STRA</name>
<dbReference type="PANTHER" id="PTHR48023:SF4">
    <property type="entry name" value="D-XYLOSE-PROTON SYMPORTER-LIKE 2"/>
    <property type="match status" value="1"/>
</dbReference>
<dbReference type="InParanoid" id="A0A1E7FK34"/>
<reference evidence="18 19" key="1">
    <citation type="submission" date="2016-09" db="EMBL/GenBank/DDBJ databases">
        <title>Extensive genetic diversity and differential bi-allelic expression allows diatom success in the polar Southern Ocean.</title>
        <authorList>
            <consortium name="DOE Joint Genome Institute"/>
            <person name="Mock T."/>
            <person name="Otillar R.P."/>
            <person name="Strauss J."/>
            <person name="Dupont C."/>
            <person name="Frickenhaus S."/>
            <person name="Maumus F."/>
            <person name="Mcmullan M."/>
            <person name="Sanges R."/>
            <person name="Schmutz J."/>
            <person name="Toseland A."/>
            <person name="Valas R."/>
            <person name="Veluchamy A."/>
            <person name="Ward B.J."/>
            <person name="Allen A."/>
            <person name="Barry K."/>
            <person name="Falciatore A."/>
            <person name="Ferrante M."/>
            <person name="Fortunato A.E."/>
            <person name="Gloeckner G."/>
            <person name="Gruber A."/>
            <person name="Hipkin R."/>
            <person name="Janech M."/>
            <person name="Kroth P."/>
            <person name="Leese F."/>
            <person name="Lindquist E."/>
            <person name="Lyon B.R."/>
            <person name="Martin J."/>
            <person name="Mayer C."/>
            <person name="Parker M."/>
            <person name="Quesneville H."/>
            <person name="Raymond J."/>
            <person name="Uhlig C."/>
            <person name="Valentin K.U."/>
            <person name="Worden A.Z."/>
            <person name="Armbrust E.V."/>
            <person name="Bowler C."/>
            <person name="Green B."/>
            <person name="Moulton V."/>
            <person name="Van Oosterhout C."/>
            <person name="Grigoriev I."/>
        </authorList>
    </citation>
    <scope>NUCLEOTIDE SEQUENCE [LARGE SCALE GENOMIC DNA]</scope>
    <source>
        <strain evidence="18 19">CCMP1102</strain>
    </source>
</reference>
<evidence type="ECO:0000256" key="11">
    <source>
        <dbReference type="ARBA" id="ARBA00044662"/>
    </source>
</evidence>
<evidence type="ECO:0000256" key="15">
    <source>
        <dbReference type="RuleBase" id="RU003346"/>
    </source>
</evidence>
<dbReference type="NCBIfam" id="TIGR00879">
    <property type="entry name" value="SP"/>
    <property type="match status" value="1"/>
</dbReference>
<feature type="transmembrane region" description="Helical" evidence="16">
    <location>
        <begin position="81"/>
        <end position="101"/>
    </location>
</feature>
<comment type="catalytic activity">
    <reaction evidence="12">
        <text>D-glucosamine(out) = D-glucosamine(in)</text>
        <dbReference type="Rhea" id="RHEA:78423"/>
        <dbReference type="ChEBI" id="CHEBI:58723"/>
    </reaction>
    <physiologicalReaction direction="left-to-right" evidence="12">
        <dbReference type="Rhea" id="RHEA:78424"/>
    </physiologicalReaction>
</comment>
<dbReference type="EMBL" id="KV784356">
    <property type="protein sequence ID" value="OEU18395.1"/>
    <property type="molecule type" value="Genomic_DNA"/>
</dbReference>
<dbReference type="SUPFAM" id="SSF103473">
    <property type="entry name" value="MFS general substrate transporter"/>
    <property type="match status" value="1"/>
</dbReference>
<evidence type="ECO:0000256" key="10">
    <source>
        <dbReference type="ARBA" id="ARBA00044656"/>
    </source>
</evidence>
<dbReference type="InterPro" id="IPR036259">
    <property type="entry name" value="MFS_trans_sf"/>
</dbReference>
<keyword evidence="19" id="KW-1185">Reference proteome</keyword>
<keyword evidence="7 16" id="KW-0472">Membrane</keyword>
<gene>
    <name evidence="18" type="ORF">FRACYDRAFT_148113</name>
</gene>
<feature type="transmembrane region" description="Helical" evidence="16">
    <location>
        <begin position="12"/>
        <end position="30"/>
    </location>
</feature>
<dbReference type="Gene3D" id="1.20.1250.20">
    <property type="entry name" value="MFS general substrate transporter like domains"/>
    <property type="match status" value="1"/>
</dbReference>
<feature type="transmembrane region" description="Helical" evidence="16">
    <location>
        <begin position="142"/>
        <end position="163"/>
    </location>
</feature>
<dbReference type="InterPro" id="IPR005829">
    <property type="entry name" value="Sugar_transporter_CS"/>
</dbReference>
<evidence type="ECO:0000256" key="13">
    <source>
        <dbReference type="ARBA" id="ARBA00044710"/>
    </source>
</evidence>
<dbReference type="PROSITE" id="PS50850">
    <property type="entry name" value="MFS"/>
    <property type="match status" value="1"/>
</dbReference>
<comment type="subcellular location">
    <subcellularLocation>
        <location evidence="1">Membrane</location>
        <topology evidence="1">Multi-pass membrane protein</topology>
    </subcellularLocation>
</comment>
<feature type="transmembrane region" description="Helical" evidence="16">
    <location>
        <begin position="404"/>
        <end position="423"/>
    </location>
</feature>
<evidence type="ECO:0000256" key="16">
    <source>
        <dbReference type="SAM" id="Phobius"/>
    </source>
</evidence>
<feature type="non-terminal residue" evidence="18">
    <location>
        <position position="469"/>
    </location>
</feature>